<dbReference type="EMBL" id="JAEQMG010000083">
    <property type="protein sequence ID" value="MBK6088764.1"/>
    <property type="molecule type" value="Genomic_DNA"/>
</dbReference>
<protein>
    <submittedName>
        <fullName evidence="4">ADP-ribosylglycohydrolase family protein</fullName>
    </submittedName>
</protein>
<dbReference type="Pfam" id="PF03747">
    <property type="entry name" value="ADP_ribosyl_GH"/>
    <property type="match status" value="1"/>
</dbReference>
<organism evidence="4 5">
    <name type="scientific">Ruminococcus difficilis</name>
    <dbReference type="NCBI Taxonomy" id="2763069"/>
    <lineage>
        <taxon>Bacteria</taxon>
        <taxon>Bacillati</taxon>
        <taxon>Bacillota</taxon>
        <taxon>Clostridia</taxon>
        <taxon>Eubacteriales</taxon>
        <taxon>Oscillospiraceae</taxon>
        <taxon>Ruminococcus</taxon>
    </lineage>
</organism>
<keyword evidence="3" id="KW-0460">Magnesium</keyword>
<dbReference type="AlphaFoldDB" id="A0A934WRU7"/>
<dbReference type="RefSeq" id="WP_201427610.1">
    <property type="nucleotide sequence ID" value="NZ_JAEQMG010000083.1"/>
</dbReference>
<feature type="binding site" evidence="3">
    <location>
        <position position="149"/>
    </location>
    <ligand>
        <name>Mg(2+)</name>
        <dbReference type="ChEBI" id="CHEBI:18420"/>
        <label>1</label>
    </ligand>
</feature>
<dbReference type="PANTHER" id="PTHR16222:SF24">
    <property type="entry name" value="ADP-RIBOSYLHYDROLASE ARH3"/>
    <property type="match status" value="1"/>
</dbReference>
<evidence type="ECO:0000256" key="1">
    <source>
        <dbReference type="ARBA" id="ARBA00010702"/>
    </source>
</evidence>
<accession>A0A934WRU7</accession>
<name>A0A934WRU7_9FIRM</name>
<dbReference type="GO" id="GO:0046872">
    <property type="term" value="F:metal ion binding"/>
    <property type="evidence" value="ECO:0007669"/>
    <property type="project" value="UniProtKB-KW"/>
</dbReference>
<keyword evidence="5" id="KW-1185">Reference proteome</keyword>
<evidence type="ECO:0000313" key="4">
    <source>
        <dbReference type="EMBL" id="MBK6088764.1"/>
    </source>
</evidence>
<dbReference type="SUPFAM" id="SSF101478">
    <property type="entry name" value="ADP-ribosylglycohydrolase"/>
    <property type="match status" value="1"/>
</dbReference>
<dbReference type="PANTHER" id="PTHR16222">
    <property type="entry name" value="ADP-RIBOSYLGLYCOHYDROLASE"/>
    <property type="match status" value="1"/>
</dbReference>
<dbReference type="InterPro" id="IPR050792">
    <property type="entry name" value="ADP-ribosylglycohydrolase"/>
</dbReference>
<gene>
    <name evidence="4" type="ORF">JKK62_08900</name>
</gene>
<feature type="binding site" evidence="3">
    <location>
        <position position="150"/>
    </location>
    <ligand>
        <name>Mg(2+)</name>
        <dbReference type="ChEBI" id="CHEBI:18420"/>
        <label>1</label>
    </ligand>
</feature>
<feature type="binding site" evidence="3">
    <location>
        <position position="368"/>
    </location>
    <ligand>
        <name>Mg(2+)</name>
        <dbReference type="ChEBI" id="CHEBI:18420"/>
        <label>1</label>
    </ligand>
</feature>
<dbReference type="InterPro" id="IPR005502">
    <property type="entry name" value="Ribosyl_crysJ1"/>
</dbReference>
<feature type="binding site" evidence="3">
    <location>
        <position position="148"/>
    </location>
    <ligand>
        <name>Mg(2+)</name>
        <dbReference type="ChEBI" id="CHEBI:18420"/>
        <label>1</label>
    </ligand>
</feature>
<keyword evidence="2" id="KW-0378">Hydrolase</keyword>
<feature type="binding site" evidence="3">
    <location>
        <position position="367"/>
    </location>
    <ligand>
        <name>Mg(2+)</name>
        <dbReference type="ChEBI" id="CHEBI:18420"/>
        <label>1</label>
    </ligand>
</feature>
<dbReference type="Gene3D" id="1.10.4080.10">
    <property type="entry name" value="ADP-ribosylation/Crystallin J1"/>
    <property type="match status" value="1"/>
</dbReference>
<reference evidence="4" key="1">
    <citation type="submission" date="2021-01" db="EMBL/GenBank/DDBJ databases">
        <title>Genome public.</title>
        <authorList>
            <person name="Liu C."/>
            <person name="Sun Q."/>
        </authorList>
    </citation>
    <scope>NUCLEOTIDE SEQUENCE</scope>
    <source>
        <strain evidence="4">M6</strain>
    </source>
</reference>
<feature type="binding site" evidence="3">
    <location>
        <position position="365"/>
    </location>
    <ligand>
        <name>Mg(2+)</name>
        <dbReference type="ChEBI" id="CHEBI:18420"/>
        <label>1</label>
    </ligand>
</feature>
<comment type="cofactor">
    <cofactor evidence="3">
        <name>Mg(2+)</name>
        <dbReference type="ChEBI" id="CHEBI:18420"/>
    </cofactor>
    <text evidence="3">Binds 2 magnesium ions per subunit.</text>
</comment>
<evidence type="ECO:0000256" key="2">
    <source>
        <dbReference type="ARBA" id="ARBA00022801"/>
    </source>
</evidence>
<dbReference type="Proteomes" id="UP000633365">
    <property type="component" value="Unassembled WGS sequence"/>
</dbReference>
<dbReference type="GO" id="GO:0016787">
    <property type="term" value="F:hydrolase activity"/>
    <property type="evidence" value="ECO:0007669"/>
    <property type="project" value="UniProtKB-KW"/>
</dbReference>
<dbReference type="InterPro" id="IPR036705">
    <property type="entry name" value="Ribosyl_crysJ1_sf"/>
</dbReference>
<comment type="caution">
    <text evidence="4">The sequence shown here is derived from an EMBL/GenBank/DDBJ whole genome shotgun (WGS) entry which is preliminary data.</text>
</comment>
<evidence type="ECO:0000256" key="3">
    <source>
        <dbReference type="PIRSR" id="PIRSR605502-1"/>
    </source>
</evidence>
<comment type="similarity">
    <text evidence="1">Belongs to the ADP-ribosylglycohydrolase family.</text>
</comment>
<proteinExistence type="inferred from homology"/>
<keyword evidence="3" id="KW-0479">Metal-binding</keyword>
<sequence length="414" mass="46867">MKENDPRIAEIKPDTRVLYRIKGRNNYLMTNEEGQEEELLRVFSADKHGVIEMEGYLLGSIYAHDPYIIPDLEKVDCLFSELNPKYFDRDYVTDGLIGQAVGDAFGVPFEFMSRAEIQKLNPDKMEGNDTRHSFSSRWGNMIPKGAWSDDTSMTVAEMASMINNDGRIDYDDIMREFFAWWNDGRYSSLSFPFGLGNNISHAMKRFEAGMPALDCGGKGFRDNGNGALMRMFPFSVYCIVNNLNDSETLSIIKNAAGITHGHEINMLSCYIYTQFLYDCIRTQNPKFAFIKSIYHNITHYRENFSEESLKAHDALFKMDAYKPFDVNSVAENGYVVNSLTIAVFSMLHTDNYEDAIKTAVSFGYDTDTNAAITGSIAGAVYGMNQIPKKWLSCLIKKDELIQLGKQFGDVVISS</sequence>
<evidence type="ECO:0000313" key="5">
    <source>
        <dbReference type="Proteomes" id="UP000633365"/>
    </source>
</evidence>